<dbReference type="Gene3D" id="1.10.340.70">
    <property type="match status" value="1"/>
</dbReference>
<dbReference type="PROSITE" id="PS50158">
    <property type="entry name" value="ZF_CCHC"/>
    <property type="match status" value="1"/>
</dbReference>
<evidence type="ECO:0000256" key="13">
    <source>
        <dbReference type="ARBA" id="ARBA00022932"/>
    </source>
</evidence>
<dbReference type="GO" id="GO:0003964">
    <property type="term" value="F:RNA-directed DNA polymerase activity"/>
    <property type="evidence" value="ECO:0007669"/>
    <property type="project" value="UniProtKB-KW"/>
</dbReference>
<dbReference type="Gene3D" id="2.40.70.10">
    <property type="entry name" value="Acid Proteases"/>
    <property type="match status" value="1"/>
</dbReference>
<dbReference type="GO" id="GO:0003677">
    <property type="term" value="F:DNA binding"/>
    <property type="evidence" value="ECO:0007669"/>
    <property type="project" value="UniProtKB-KW"/>
</dbReference>
<dbReference type="CDD" id="cd09274">
    <property type="entry name" value="RNase_HI_RT_Ty3"/>
    <property type="match status" value="1"/>
</dbReference>
<dbReference type="InterPro" id="IPR043128">
    <property type="entry name" value="Rev_trsase/Diguanyl_cyclase"/>
</dbReference>
<keyword evidence="15" id="KW-0233">DNA recombination</keyword>
<evidence type="ECO:0000313" key="21">
    <source>
        <dbReference type="EMBL" id="AAT38724.1"/>
    </source>
</evidence>
<protein>
    <recommendedName>
        <fullName evidence="1">RNA-directed DNA polymerase</fullName>
        <ecNumber evidence="1">2.7.7.49</ecNumber>
    </recommendedName>
</protein>
<evidence type="ECO:0000256" key="17">
    <source>
        <dbReference type="SAM" id="MobiDB-lite"/>
    </source>
</evidence>
<dbReference type="Pfam" id="PF00385">
    <property type="entry name" value="Chromo"/>
    <property type="match status" value="1"/>
</dbReference>
<keyword evidence="13" id="KW-0239">DNA-directed DNA polymerase</keyword>
<dbReference type="FunFam" id="3.10.20.370:FF:000001">
    <property type="entry name" value="Retrovirus-related Pol polyprotein from transposon 17.6-like protein"/>
    <property type="match status" value="1"/>
</dbReference>
<dbReference type="CDD" id="cd00303">
    <property type="entry name" value="retropepsin_like"/>
    <property type="match status" value="1"/>
</dbReference>
<dbReference type="GO" id="GO:0006310">
    <property type="term" value="P:DNA recombination"/>
    <property type="evidence" value="ECO:0007669"/>
    <property type="project" value="UniProtKB-KW"/>
</dbReference>
<dbReference type="InterPro" id="IPR043502">
    <property type="entry name" value="DNA/RNA_pol_sf"/>
</dbReference>
<dbReference type="Pfam" id="PF03732">
    <property type="entry name" value="Retrotrans_gag"/>
    <property type="match status" value="1"/>
</dbReference>
<evidence type="ECO:0000259" key="19">
    <source>
        <dbReference type="PROSITE" id="PS50878"/>
    </source>
</evidence>
<dbReference type="Pfam" id="PF17921">
    <property type="entry name" value="Integrase_H2C2"/>
    <property type="match status" value="1"/>
</dbReference>
<dbReference type="InterPro" id="IPR000477">
    <property type="entry name" value="RT_dom"/>
</dbReference>
<dbReference type="PANTHER" id="PTHR37984:SF5">
    <property type="entry name" value="PROTEIN NYNRIN-LIKE"/>
    <property type="match status" value="1"/>
</dbReference>
<keyword evidence="11" id="KW-0229">DNA integration</keyword>
<dbReference type="Pfam" id="PF17917">
    <property type="entry name" value="RT_RNaseH"/>
    <property type="match status" value="1"/>
</dbReference>
<dbReference type="InterPro" id="IPR041588">
    <property type="entry name" value="Integrase_H2C2"/>
</dbReference>
<dbReference type="PROSITE" id="PS50878">
    <property type="entry name" value="RT_POL"/>
    <property type="match status" value="1"/>
</dbReference>
<proteinExistence type="predicted"/>
<dbReference type="FunFam" id="3.30.70.270:FF:000020">
    <property type="entry name" value="Transposon Tf2-6 polyprotein-like Protein"/>
    <property type="match status" value="1"/>
</dbReference>
<dbReference type="InterPro" id="IPR005162">
    <property type="entry name" value="Retrotrans_gag_dom"/>
</dbReference>
<dbReference type="Pfam" id="PF08284">
    <property type="entry name" value="RVP_2"/>
    <property type="match status" value="1"/>
</dbReference>
<evidence type="ECO:0000256" key="11">
    <source>
        <dbReference type="ARBA" id="ARBA00022908"/>
    </source>
</evidence>
<sequence length="1602" mass="182172">MYMSRLESRRRYPGSAPCTPLIQLGTLESVVSAELRKPGQGFAWGQQWSPSAGPAQGIVMPPRRVGRGRLPRRYVDEQELPYAPGVQDQGEVSNAEFREAIRMLSQVVANQVGQQRGVRHEGADTSRIREFLGMNPPSFMGSSTTEDPENFIEELKRIFDVMHVADTERVELAAYQLKDVARTWLDQWKGGRVENAPSASWANFEEAFLGHFFPRELKEAKVREFLTLKQEPLSVREYSLKFTQLSRYAPEMVADMRNRMSLFVAGLSRLSSKEGRAAMLIGDMDISRLMVYVQQVEEEKLRDREEFRSKRAKTGNEPGQQKGNANRPSFQERQKGPAPSSVSAPAPRYRGGHNGQNSKDFKARPVQSSGSVAQRSSLFPACARCGRTHPGKCRDGQTGCFKCGQEGHFVKECPKNNQGSGSLGSRTQSSSVAPPDRMTPRGATSSTGGGANRLYAITSRHEQENSPNVVTAMIKVFAFYVYALLDPGASLSFVTPYVANKFDVLPERLCEPFCVSTPVGESILAERVYRDCPVSINHKSTMVDLIELDMVDFDVILGMDWLHACYASIDCRTRVVKFQFPSEPILEWSSSSAVPKGRFISYLKARKLVSKGCIYHLARVNDSSVEIPYFQSVPIVREFPEVFPDDLPGIPPEREIDFGIDLIPDTRPISIPPYRMAPAELKELKDLLEKGFIRPSVSPWGAPVLFVRKKDGSLRICIDYRQLNKVTIKNKYPLPRIDDLFDQLQGATCFSKIDLRSGYHQLRVRERDIPKTAFRTRYGHYEFLVMSFGLTNAPAAFMDLMNRVFRPYLDMFVIIFIDDILIYSRNEEDHASHLRTVLQTLKDKELYAKFSKCEFWLKSVAFLGHIVSGDGIKVDTRKIEAVQNWPRPTSPTEIRSFLGLAGYYRRFVEGFSSIASPLTKLTQKTGKFQWSEACEKSFQELKKRLITAPVLTLPEGTQGLVVYCDASRIGLGCVLMQNGKVIAYASRQLKVHEKNYPTHDLELAVVVFALKLWRHYLYGVHVDIFTDHKSLQYVLTQKALNLRQRRWLELLKDYDLSILYHPGKANVVADSLSRLSMGSTTHIEEGRRELAKDMHRLACLGVRFTDSTEGGIAVTSKAESSLMSEVKEKQDQDPILLELKANVQKQRVLAFEQGGDGVLRYQGRLCVPMVDGLQERVMEEAHSSRYSVHPGSTKMYRDLREFYWWNGMKKGIAEFVAKCPNCQQVKVEHQRPGGLAQNIELPEWKWEMINMDFITGLPRSRRQHDSIWVIVDRMTKSAHFLPVKTTHSAEDYAKLYIQEIVRLHGVPISIISDRGAQFTAQFWKSFQKGLGSKVSLSTAFHPQTDGQAERTIQTLEDMLRACVIDFKSNWDDHLPLIEFAYNNSYHSSIQMAPYEALYGRRCRSPIGWFEVGEARLIGPDLVHQAMEKVKVIQERLKTAQSRQKSYTDVRRRALEFEVDDWVYLKVSPMKGVMRFGKKGKLSPRYIGPYRIVQRVGSVAYELELPQELAAVHPVFHISMLKKCIGDPSLILPTESVKIKDNLSYEEVPVQILDRQVRRLRTKDVASVKVLWRNQFVEEATWEAEEDMKKRYPHLFESGGNAD</sequence>
<reference evidence="21" key="1">
    <citation type="submission" date="2004-05" db="EMBL/GenBank/DDBJ databases">
        <authorList>
            <person name="Buell R."/>
            <person name="Liu J."/>
            <person name="Childs K."/>
            <person name="Zaborsky J."/>
            <person name="Tallon L."/>
            <person name="Wirtz U."/>
            <person name="Wei F."/>
            <person name="Kuang H."/>
            <person name="Zhang P."/>
            <person name="Marano M."/>
            <person name="Baker B."/>
        </authorList>
    </citation>
    <scope>NUCLEOTIDE SEQUENCE</scope>
</reference>
<dbReference type="PANTHER" id="PTHR37984">
    <property type="entry name" value="PROTEIN CBG26694"/>
    <property type="match status" value="1"/>
</dbReference>
<dbReference type="GO" id="GO:0003887">
    <property type="term" value="F:DNA-directed DNA polymerase activity"/>
    <property type="evidence" value="ECO:0007669"/>
    <property type="project" value="UniProtKB-KW"/>
</dbReference>
<feature type="region of interest" description="Disordered" evidence="17">
    <location>
        <begin position="415"/>
        <end position="451"/>
    </location>
</feature>
<keyword evidence="16" id="KW-0863">Zinc-finger</keyword>
<feature type="compositionally biased region" description="Low complexity" evidence="17">
    <location>
        <begin position="337"/>
        <end position="347"/>
    </location>
</feature>
<dbReference type="InterPro" id="IPR036397">
    <property type="entry name" value="RNaseH_sf"/>
</dbReference>
<dbReference type="FunFam" id="3.30.420.10:FF:000032">
    <property type="entry name" value="Retrovirus-related Pol polyprotein from transposon 297-like Protein"/>
    <property type="match status" value="1"/>
</dbReference>
<dbReference type="EMBL" id="AC149290">
    <property type="protein sequence ID" value="AAT38724.1"/>
    <property type="molecule type" value="Genomic_DNA"/>
</dbReference>
<keyword evidence="2" id="KW-0645">Protease</keyword>
<dbReference type="SUPFAM" id="SSF50630">
    <property type="entry name" value="Acid proteases"/>
    <property type="match status" value="1"/>
</dbReference>
<dbReference type="GO" id="GO:0008270">
    <property type="term" value="F:zinc ion binding"/>
    <property type="evidence" value="ECO:0007669"/>
    <property type="project" value="UniProtKB-KW"/>
</dbReference>
<dbReference type="InterPro" id="IPR050951">
    <property type="entry name" value="Retrovirus_Pol_polyprotein"/>
</dbReference>
<dbReference type="SUPFAM" id="SSF56672">
    <property type="entry name" value="DNA/RNA polymerases"/>
    <property type="match status" value="1"/>
</dbReference>
<feature type="region of interest" description="Disordered" evidence="17">
    <location>
        <begin position="43"/>
        <end position="64"/>
    </location>
</feature>
<dbReference type="EC" id="2.7.7.49" evidence="1"/>
<evidence type="ECO:0000256" key="6">
    <source>
        <dbReference type="ARBA" id="ARBA00022723"/>
    </source>
</evidence>
<keyword evidence="9" id="KW-0378">Hydrolase</keyword>
<keyword evidence="3" id="KW-0808">Transferase</keyword>
<gene>
    <name evidence="21" type="ORF">SDM1_41t00017</name>
</gene>
<organism evidence="21">
    <name type="scientific">Solanum demissum</name>
    <name type="common">Wild potato</name>
    <dbReference type="NCBI Taxonomy" id="50514"/>
    <lineage>
        <taxon>Eukaryota</taxon>
        <taxon>Viridiplantae</taxon>
        <taxon>Streptophyta</taxon>
        <taxon>Embryophyta</taxon>
        <taxon>Tracheophyta</taxon>
        <taxon>Spermatophyta</taxon>
        <taxon>Magnoliopsida</taxon>
        <taxon>eudicotyledons</taxon>
        <taxon>Gunneridae</taxon>
        <taxon>Pentapetalae</taxon>
        <taxon>asterids</taxon>
        <taxon>lamiids</taxon>
        <taxon>Solanales</taxon>
        <taxon>Solanaceae</taxon>
        <taxon>Solanoideae</taxon>
        <taxon>Solaneae</taxon>
        <taxon>Solanum</taxon>
    </lineage>
</organism>
<keyword evidence="7" id="KW-0064">Aspartyl protease</keyword>
<dbReference type="Gene3D" id="3.10.10.10">
    <property type="entry name" value="HIV Type 1 Reverse Transcriptase, subunit A, domain 1"/>
    <property type="match status" value="1"/>
</dbReference>
<dbReference type="Pfam" id="PF00098">
    <property type="entry name" value="zf-CCHC"/>
    <property type="match status" value="1"/>
</dbReference>
<evidence type="ECO:0000256" key="5">
    <source>
        <dbReference type="ARBA" id="ARBA00022722"/>
    </source>
</evidence>
<dbReference type="Pfam" id="PF00078">
    <property type="entry name" value="RVT_1"/>
    <property type="match status" value="1"/>
</dbReference>
<feature type="compositionally biased region" description="Polar residues" evidence="17">
    <location>
        <begin position="317"/>
        <end position="329"/>
    </location>
</feature>
<evidence type="ECO:0000256" key="2">
    <source>
        <dbReference type="ARBA" id="ARBA00022670"/>
    </source>
</evidence>
<dbReference type="GO" id="GO:0015074">
    <property type="term" value="P:DNA integration"/>
    <property type="evidence" value="ECO:0007669"/>
    <property type="project" value="UniProtKB-KW"/>
</dbReference>
<dbReference type="Pfam" id="PF24626">
    <property type="entry name" value="SH3_Tf2-1"/>
    <property type="match status" value="1"/>
</dbReference>
<evidence type="ECO:0000256" key="7">
    <source>
        <dbReference type="ARBA" id="ARBA00022750"/>
    </source>
</evidence>
<evidence type="ECO:0000256" key="15">
    <source>
        <dbReference type="ARBA" id="ARBA00023172"/>
    </source>
</evidence>
<keyword evidence="14" id="KW-0238">DNA-binding</keyword>
<evidence type="ECO:0000256" key="4">
    <source>
        <dbReference type="ARBA" id="ARBA00022695"/>
    </source>
</evidence>
<dbReference type="Gene3D" id="3.30.420.10">
    <property type="entry name" value="Ribonuclease H-like superfamily/Ribonuclease H"/>
    <property type="match status" value="1"/>
</dbReference>
<evidence type="ECO:0000256" key="1">
    <source>
        <dbReference type="ARBA" id="ARBA00012493"/>
    </source>
</evidence>
<dbReference type="SMART" id="SM00343">
    <property type="entry name" value="ZnF_C2HC"/>
    <property type="match status" value="1"/>
</dbReference>
<evidence type="ECO:0000256" key="14">
    <source>
        <dbReference type="ARBA" id="ARBA00023125"/>
    </source>
</evidence>
<keyword evidence="5" id="KW-0540">Nuclease</keyword>
<dbReference type="FunFam" id="3.10.10.10:FF:000007">
    <property type="entry name" value="Retrovirus-related Pol polyprotein from transposon 17.6-like Protein"/>
    <property type="match status" value="1"/>
</dbReference>
<dbReference type="InterPro" id="IPR021109">
    <property type="entry name" value="Peptidase_aspartic_dom_sf"/>
</dbReference>
<evidence type="ECO:0000256" key="10">
    <source>
        <dbReference type="ARBA" id="ARBA00022842"/>
    </source>
</evidence>
<dbReference type="CDD" id="cd01647">
    <property type="entry name" value="RT_LTR"/>
    <property type="match status" value="1"/>
</dbReference>
<evidence type="ECO:0000256" key="8">
    <source>
        <dbReference type="ARBA" id="ARBA00022759"/>
    </source>
</evidence>
<evidence type="ECO:0000256" key="9">
    <source>
        <dbReference type="ARBA" id="ARBA00022801"/>
    </source>
</evidence>
<keyword evidence="10" id="KW-0460">Magnesium</keyword>
<dbReference type="InterPro" id="IPR001878">
    <property type="entry name" value="Znf_CCHC"/>
</dbReference>
<feature type="compositionally biased region" description="Low complexity" evidence="17">
    <location>
        <begin position="419"/>
        <end position="431"/>
    </location>
</feature>
<keyword evidence="4" id="KW-0548">Nucleotidyltransferase</keyword>
<dbReference type="GO" id="GO:0004190">
    <property type="term" value="F:aspartic-type endopeptidase activity"/>
    <property type="evidence" value="ECO:0007669"/>
    <property type="project" value="UniProtKB-KW"/>
</dbReference>
<dbReference type="GO" id="GO:0006508">
    <property type="term" value="P:proteolysis"/>
    <property type="evidence" value="ECO:0007669"/>
    <property type="project" value="UniProtKB-KW"/>
</dbReference>
<dbReference type="InterPro" id="IPR056924">
    <property type="entry name" value="SH3_Tf2-1"/>
</dbReference>
<dbReference type="InterPro" id="IPR023780">
    <property type="entry name" value="Chromo_domain"/>
</dbReference>
<evidence type="ECO:0000256" key="12">
    <source>
        <dbReference type="ARBA" id="ARBA00022918"/>
    </source>
</evidence>
<evidence type="ECO:0000259" key="18">
    <source>
        <dbReference type="PROSITE" id="PS50158"/>
    </source>
</evidence>
<evidence type="ECO:0000256" key="3">
    <source>
        <dbReference type="ARBA" id="ARBA00022679"/>
    </source>
</evidence>
<accession>Q6L3S2</accession>
<keyword evidence="8" id="KW-0255">Endonuclease</keyword>
<reference evidence="21" key="2">
    <citation type="submission" date="2006-08" db="EMBL/GenBank/DDBJ databases">
        <authorList>
            <person name="Childs K."/>
        </authorList>
    </citation>
    <scope>NUCLEOTIDE SEQUENCE</scope>
</reference>
<keyword evidence="12" id="KW-0695">RNA-directed DNA polymerase</keyword>
<evidence type="ECO:0000259" key="20">
    <source>
        <dbReference type="PROSITE" id="PS50994"/>
    </source>
</evidence>
<keyword evidence="16" id="KW-0862">Zinc</keyword>
<dbReference type="InterPro" id="IPR012337">
    <property type="entry name" value="RNaseH-like_sf"/>
</dbReference>
<feature type="region of interest" description="Disordered" evidence="17">
    <location>
        <begin position="302"/>
        <end position="373"/>
    </location>
</feature>
<dbReference type="InterPro" id="IPR041373">
    <property type="entry name" value="RT_RNaseH"/>
</dbReference>
<feature type="domain" description="Integrase catalytic" evidence="20">
    <location>
        <begin position="1238"/>
        <end position="1401"/>
    </location>
</feature>
<dbReference type="Gene3D" id="3.30.70.270">
    <property type="match status" value="2"/>
</dbReference>
<dbReference type="GO" id="GO:0004519">
    <property type="term" value="F:endonuclease activity"/>
    <property type="evidence" value="ECO:0007669"/>
    <property type="project" value="UniProtKB-KW"/>
</dbReference>
<evidence type="ECO:0000256" key="16">
    <source>
        <dbReference type="PROSITE-ProRule" id="PRU00047"/>
    </source>
</evidence>
<feature type="domain" description="Reverse transcriptase" evidence="19">
    <location>
        <begin position="688"/>
        <end position="867"/>
    </location>
</feature>
<dbReference type="SUPFAM" id="SSF53098">
    <property type="entry name" value="Ribonuclease H-like"/>
    <property type="match status" value="1"/>
</dbReference>
<dbReference type="Gene3D" id="4.10.60.10">
    <property type="entry name" value="Zinc finger, CCHC-type"/>
    <property type="match status" value="1"/>
</dbReference>
<keyword evidence="6" id="KW-0479">Metal-binding</keyword>
<dbReference type="PROSITE" id="PS50994">
    <property type="entry name" value="INTEGRASE"/>
    <property type="match status" value="1"/>
</dbReference>
<dbReference type="InterPro" id="IPR001584">
    <property type="entry name" value="Integrase_cat-core"/>
</dbReference>
<name>Q6L3S2_SOLDE</name>
<feature type="domain" description="CCHC-type" evidence="18">
    <location>
        <begin position="400"/>
        <end position="415"/>
    </location>
</feature>